<reference evidence="1 2" key="1">
    <citation type="submission" date="2016-07" db="EMBL/GenBank/DDBJ databases">
        <title>Multi-omics approach to identify versatile polysaccharide utilization systems of a marine flavobacterium Gramella flava.</title>
        <authorList>
            <person name="Tang K."/>
        </authorList>
    </citation>
    <scope>NUCLEOTIDE SEQUENCE [LARGE SCALE GENOMIC DNA]</scope>
    <source>
        <strain evidence="1 2">JLT2011</strain>
    </source>
</reference>
<dbReference type="SUPFAM" id="SSF53448">
    <property type="entry name" value="Nucleotide-diphospho-sugar transferases"/>
    <property type="match status" value="1"/>
</dbReference>
<dbReference type="PANTHER" id="PTHR21485">
    <property type="entry name" value="HAD SUPERFAMILY MEMBERS CMAS AND KDSC"/>
    <property type="match status" value="1"/>
</dbReference>
<evidence type="ECO:0000313" key="2">
    <source>
        <dbReference type="Proteomes" id="UP000186230"/>
    </source>
</evidence>
<proteinExistence type="predicted"/>
<evidence type="ECO:0000313" key="1">
    <source>
        <dbReference type="EMBL" id="APU66815.1"/>
    </source>
</evidence>
<dbReference type="STRING" id="1229726.GRFL_0091"/>
<gene>
    <name evidence="1" type="ORF">GRFL_0091</name>
</gene>
<dbReference type="RefSeq" id="WP_083642511.1">
    <property type="nucleotide sequence ID" value="NZ_AMRU01000010.1"/>
</dbReference>
<keyword evidence="2" id="KW-1185">Reference proteome</keyword>
<dbReference type="PANTHER" id="PTHR21485:SF6">
    <property type="entry name" value="N-ACYLNEURAMINATE CYTIDYLYLTRANSFERASE-RELATED"/>
    <property type="match status" value="1"/>
</dbReference>
<dbReference type="InterPro" id="IPR003329">
    <property type="entry name" value="Cytidylyl_trans"/>
</dbReference>
<protein>
    <submittedName>
        <fullName evidence="1">Uncharacterized protein</fullName>
    </submittedName>
</protein>
<name>A0A1L7I0Y5_9FLAO</name>
<dbReference type="Pfam" id="PF02348">
    <property type="entry name" value="CTP_transf_3"/>
    <property type="match status" value="1"/>
</dbReference>
<dbReference type="Proteomes" id="UP000186230">
    <property type="component" value="Chromosome"/>
</dbReference>
<dbReference type="EMBL" id="CP016359">
    <property type="protein sequence ID" value="APU66815.1"/>
    <property type="molecule type" value="Genomic_DNA"/>
</dbReference>
<dbReference type="InterPro" id="IPR029044">
    <property type="entry name" value="Nucleotide-diphossugar_trans"/>
</dbReference>
<dbReference type="GO" id="GO:0008781">
    <property type="term" value="F:N-acylneuraminate cytidylyltransferase activity"/>
    <property type="evidence" value="ECO:0007669"/>
    <property type="project" value="TreeGrafter"/>
</dbReference>
<dbReference type="InterPro" id="IPR050793">
    <property type="entry name" value="CMP-NeuNAc_synthase"/>
</dbReference>
<organism evidence="1 2">
    <name type="scientific">Christiangramia flava JLT2011</name>
    <dbReference type="NCBI Taxonomy" id="1229726"/>
    <lineage>
        <taxon>Bacteria</taxon>
        <taxon>Pseudomonadati</taxon>
        <taxon>Bacteroidota</taxon>
        <taxon>Flavobacteriia</taxon>
        <taxon>Flavobacteriales</taxon>
        <taxon>Flavobacteriaceae</taxon>
        <taxon>Christiangramia</taxon>
    </lineage>
</organism>
<accession>A0A1L7I0Y5</accession>
<dbReference type="OrthoDB" id="9805604at2"/>
<dbReference type="Gene3D" id="3.90.550.10">
    <property type="entry name" value="Spore Coat Polysaccharide Biosynthesis Protein SpsA, Chain A"/>
    <property type="match status" value="1"/>
</dbReference>
<dbReference type="AlphaFoldDB" id="A0A1L7I0Y5"/>
<sequence>MSIAVFLPVRKGSQRVINKNNRPFANKEGGLLEVKLEQLSKLKVSEIILSTNDEKSLEYAQKISLPKLKIDVRPDSLAMSNTKLEDLISYVPTITDCEHILWTHVTSPLVTNKIYEKAIDAYFENLENGYDSLMSVTPFQNFLWNKEIGEVENNITRELRWPRTQDLKKLYEINSAIFCANRRIFTGKKDRIGGSPFLFEISKIDALDVDWEDDFLIAEAVYQKLYV</sequence>
<dbReference type="KEGG" id="gfl:GRFL_0091"/>